<keyword evidence="5" id="KW-0227">DNA damage</keyword>
<dbReference type="SMART" id="SM00891">
    <property type="entry name" value="ERCC4"/>
    <property type="match status" value="1"/>
</dbReference>
<comment type="similarity">
    <text evidence="2">Belongs to the XPF family.</text>
</comment>
<dbReference type="AlphaFoldDB" id="A0AA36MAF5"/>
<evidence type="ECO:0000256" key="5">
    <source>
        <dbReference type="ARBA" id="ARBA00022763"/>
    </source>
</evidence>
<dbReference type="Gene3D" id="3.40.50.10130">
    <property type="match status" value="1"/>
</dbReference>
<comment type="subcellular location">
    <subcellularLocation>
        <location evidence="1">Nucleus</location>
    </subcellularLocation>
</comment>
<evidence type="ECO:0000256" key="1">
    <source>
        <dbReference type="ARBA" id="ARBA00004123"/>
    </source>
</evidence>
<evidence type="ECO:0000256" key="10">
    <source>
        <dbReference type="ARBA" id="ARBA00072370"/>
    </source>
</evidence>
<dbReference type="GO" id="GO:0000014">
    <property type="term" value="F:single-stranded DNA endodeoxyribonuclease activity"/>
    <property type="evidence" value="ECO:0007669"/>
    <property type="project" value="TreeGrafter"/>
</dbReference>
<keyword evidence="14" id="KW-1185">Reference proteome</keyword>
<dbReference type="GO" id="GO:1901255">
    <property type="term" value="P:nucleotide-excision repair involved in interstrand cross-link repair"/>
    <property type="evidence" value="ECO:0007669"/>
    <property type="project" value="TreeGrafter"/>
</dbReference>
<dbReference type="GO" id="GO:0000724">
    <property type="term" value="P:double-strand break repair via homologous recombination"/>
    <property type="evidence" value="ECO:0007669"/>
    <property type="project" value="TreeGrafter"/>
</dbReference>
<keyword evidence="8" id="KW-0234">DNA repair</keyword>
<evidence type="ECO:0000256" key="9">
    <source>
        <dbReference type="ARBA" id="ARBA00023242"/>
    </source>
</evidence>
<evidence type="ECO:0000256" key="2">
    <source>
        <dbReference type="ARBA" id="ARBA00010015"/>
    </source>
</evidence>
<evidence type="ECO:0000256" key="8">
    <source>
        <dbReference type="ARBA" id="ARBA00023204"/>
    </source>
</evidence>
<dbReference type="PANTHER" id="PTHR10150">
    <property type="entry name" value="DNA REPAIR ENDONUCLEASE XPF"/>
    <property type="match status" value="1"/>
</dbReference>
<dbReference type="GO" id="GO:0003684">
    <property type="term" value="F:damaged DNA binding"/>
    <property type="evidence" value="ECO:0007669"/>
    <property type="project" value="TreeGrafter"/>
</dbReference>
<protein>
    <recommendedName>
        <fullName evidence="10">DNA repair endonuclease XPF</fullName>
    </recommendedName>
</protein>
<evidence type="ECO:0000256" key="3">
    <source>
        <dbReference type="ARBA" id="ARBA00022722"/>
    </source>
</evidence>
<dbReference type="GO" id="GO:0000110">
    <property type="term" value="C:nucleotide-excision repair factor 1 complex"/>
    <property type="evidence" value="ECO:0007669"/>
    <property type="project" value="TreeGrafter"/>
</dbReference>
<dbReference type="FunFam" id="3.40.50.10130:FF:000002">
    <property type="entry name" value="DNA repair endonuclease XPF"/>
    <property type="match status" value="1"/>
</dbReference>
<dbReference type="CDD" id="cd20078">
    <property type="entry name" value="XPF_nuclease_XPF_euk"/>
    <property type="match status" value="1"/>
</dbReference>
<dbReference type="Proteomes" id="UP001176961">
    <property type="component" value="Unassembled WGS sequence"/>
</dbReference>
<evidence type="ECO:0000256" key="7">
    <source>
        <dbReference type="ARBA" id="ARBA00023125"/>
    </source>
</evidence>
<dbReference type="InterPro" id="IPR006166">
    <property type="entry name" value="ERCC4_domain"/>
</dbReference>
<keyword evidence="4" id="KW-0255">Endonuclease</keyword>
<gene>
    <name evidence="13" type="ORF">CYNAS_LOCUS16684</name>
</gene>
<organism evidence="13 14">
    <name type="scientific">Cylicocyclus nassatus</name>
    <name type="common">Nematode worm</name>
    <dbReference type="NCBI Taxonomy" id="53992"/>
    <lineage>
        <taxon>Eukaryota</taxon>
        <taxon>Metazoa</taxon>
        <taxon>Ecdysozoa</taxon>
        <taxon>Nematoda</taxon>
        <taxon>Chromadorea</taxon>
        <taxon>Rhabditida</taxon>
        <taxon>Rhabditina</taxon>
        <taxon>Rhabditomorpha</taxon>
        <taxon>Strongyloidea</taxon>
        <taxon>Strongylidae</taxon>
        <taxon>Cylicocyclus</taxon>
    </lineage>
</organism>
<feature type="domain" description="ERCC4" evidence="12">
    <location>
        <begin position="673"/>
        <end position="753"/>
    </location>
</feature>
<dbReference type="InterPro" id="IPR011335">
    <property type="entry name" value="Restrct_endonuc-II-like"/>
</dbReference>
<keyword evidence="9" id="KW-0539">Nucleus</keyword>
<feature type="region of interest" description="Disordered" evidence="11">
    <location>
        <begin position="513"/>
        <end position="543"/>
    </location>
</feature>
<dbReference type="GO" id="GO:0000712">
    <property type="term" value="P:resolution of meiotic recombination intermediates"/>
    <property type="evidence" value="ECO:0007669"/>
    <property type="project" value="TreeGrafter"/>
</dbReference>
<dbReference type="EMBL" id="CATQJL010000316">
    <property type="protein sequence ID" value="CAJ0604701.1"/>
    <property type="molecule type" value="Genomic_DNA"/>
</dbReference>
<comment type="caution">
    <text evidence="13">The sequence shown here is derived from an EMBL/GenBank/DDBJ whole genome shotgun (WGS) entry which is preliminary data.</text>
</comment>
<keyword evidence="3" id="KW-0540">Nuclease</keyword>
<dbReference type="SUPFAM" id="SSF52980">
    <property type="entry name" value="Restriction endonuclease-like"/>
    <property type="match status" value="1"/>
</dbReference>
<evidence type="ECO:0000256" key="6">
    <source>
        <dbReference type="ARBA" id="ARBA00022801"/>
    </source>
</evidence>
<feature type="region of interest" description="Disordered" evidence="11">
    <location>
        <begin position="476"/>
        <end position="496"/>
    </location>
</feature>
<dbReference type="GO" id="GO:0003697">
    <property type="term" value="F:single-stranded DNA binding"/>
    <property type="evidence" value="ECO:0007669"/>
    <property type="project" value="TreeGrafter"/>
</dbReference>
<keyword evidence="7" id="KW-0238">DNA-binding</keyword>
<evidence type="ECO:0000313" key="14">
    <source>
        <dbReference type="Proteomes" id="UP001176961"/>
    </source>
</evidence>
<dbReference type="Pfam" id="PF02732">
    <property type="entry name" value="ERCC4"/>
    <property type="match status" value="1"/>
</dbReference>
<accession>A0AA36MAF5</accession>
<evidence type="ECO:0000256" key="11">
    <source>
        <dbReference type="SAM" id="MobiDB-lite"/>
    </source>
</evidence>
<dbReference type="InterPro" id="IPR047520">
    <property type="entry name" value="XPF_nuclease"/>
</dbReference>
<sequence>MALFIKREVLSDEELEDDPCHGTIEILEYEQRIMVDTMDDDVIFIHGRGLGMERLFLNHLIMYSDQKLLTIVLNTSQHDESYFISQLKAVNVPCPPKLINADVSTKDREAVYLEGGVQFITSRILLVDLLTDRVPVKNIAGILVYRAHQVLSSFQESFILRLYRERKPGGFVKAFTDIPTAVCALGQLQRVVDRLYIRRVRLIPRFDTDVRITLEKCPPAMTEMIVDLPATMRRVHTTFVELLKVCIRELKQCSTVEKQAVQEEDTVNVAVYRPSLLERQLGERRSFLTEKQSRLMSDLTLLRELLQTAEDMDAATVLSRINAVRNDKEAFEKSGGWMISRVAATLIADLENLCGYGSYKSHPFVPPPKWQVLMSVLDEIKSIPVRPSEVGPDGPSVLLLVNNDSVARQVTDLIKNGPDFLRWLARRALGAGAGKEPEKMPLWNVDHVIPFQRGNLVQEPRKELVSDLQKSTVAAARASKRRRKAAEDLVGTSDHGGKQTKIVQFGILQYKKRKSDEPQQATPSIAKPEPVDDGYEEKPEEAKTIGEHEKVPLVIMAYGERYTILKQLEQMKPTVIILYNTDVITLRHIEIYKACHADLFLHIFSLMYRESTEESRYLTALKNETDAFESLFKEQKTLLIPRRYETVREEVLRLELSTRDGGGQVPETDERPKVVVDMREFNSELPTVLYKKGYDVVAVTLEVGDYVLSPGIAVERKALDDLTQSLQSGRVFKQSEQMLRHYANSVLLIESNRKFESKIVNGGPFQGELTRHCREIRALLCSLLRATPKLKLIWSLSPANSAEYFAEMKLNRAEPDPEKAVSLRGDDVFKQIEEESHDTPEKRKKPNAVLLRHMAQHLPGMGRGDVQTMMLSQKVTNLKELFTMPAERLHAAIGVHADRISVFSNFDFSSTE</sequence>
<evidence type="ECO:0000313" key="13">
    <source>
        <dbReference type="EMBL" id="CAJ0604701.1"/>
    </source>
</evidence>
<proteinExistence type="inferred from homology"/>
<keyword evidence="6" id="KW-0378">Hydrolase</keyword>
<dbReference type="PANTHER" id="PTHR10150:SF0">
    <property type="entry name" value="DNA REPAIR ENDONUCLEASE XPF"/>
    <property type="match status" value="1"/>
</dbReference>
<evidence type="ECO:0000259" key="12">
    <source>
        <dbReference type="SMART" id="SM00891"/>
    </source>
</evidence>
<reference evidence="13" key="1">
    <citation type="submission" date="2023-07" db="EMBL/GenBank/DDBJ databases">
        <authorList>
            <consortium name="CYATHOMIX"/>
        </authorList>
    </citation>
    <scope>NUCLEOTIDE SEQUENCE</scope>
    <source>
        <strain evidence="13">N/A</strain>
    </source>
</reference>
<name>A0AA36MAF5_CYLNA</name>
<evidence type="ECO:0000256" key="4">
    <source>
        <dbReference type="ARBA" id="ARBA00022759"/>
    </source>
</evidence>